<dbReference type="AlphaFoldDB" id="A0A3N4LH42"/>
<evidence type="ECO:0000313" key="2">
    <source>
        <dbReference type="EMBL" id="RPB22210.1"/>
    </source>
</evidence>
<dbReference type="Proteomes" id="UP000267821">
    <property type="component" value="Unassembled WGS sequence"/>
</dbReference>
<gene>
    <name evidence="2" type="ORF">L211DRAFT_340197</name>
</gene>
<feature type="region of interest" description="Disordered" evidence="1">
    <location>
        <begin position="174"/>
        <end position="202"/>
    </location>
</feature>
<feature type="compositionally biased region" description="Polar residues" evidence="1">
    <location>
        <begin position="179"/>
        <end position="188"/>
    </location>
</feature>
<sequence>MEDIVHSGEPQTPYLHPQDLPEEEEQVPDFFLDDDADVGSPMDFSDEESNPSLSTILALGALSPCPSPAPSLVSDASLLSEVSVMSDSECSDGTFKMKKLVRFLDSVEIVPYDRKEPKSTGPLKPPQEPPQYVMRKFHGNAHGDYSRPEDIAILHGLGRAGSPRSSSLLHLQQREFNTHRPTSPLTDISESETEDEDTQFGPPLKQYRRQQLLTVPIFPPSSWRTNPEKMPYHDGPPRVKSPGEMDGYAGQDYKNSYPFHHPQPQRHTEAIRAYSYWRDGEIRYEDQWGRRIYPKGNWDSKEGAKNKQEEGFRFDLWPPKEDVMGETGMGGGKVVVPGGNITLREQRLRARGIRRR</sequence>
<proteinExistence type="predicted"/>
<evidence type="ECO:0000313" key="3">
    <source>
        <dbReference type="Proteomes" id="UP000267821"/>
    </source>
</evidence>
<dbReference type="OrthoDB" id="5362457at2759"/>
<feature type="region of interest" description="Disordered" evidence="1">
    <location>
        <begin position="1"/>
        <end position="26"/>
    </location>
</feature>
<organism evidence="2 3">
    <name type="scientific">Terfezia boudieri ATCC MYA-4762</name>
    <dbReference type="NCBI Taxonomy" id="1051890"/>
    <lineage>
        <taxon>Eukaryota</taxon>
        <taxon>Fungi</taxon>
        <taxon>Dikarya</taxon>
        <taxon>Ascomycota</taxon>
        <taxon>Pezizomycotina</taxon>
        <taxon>Pezizomycetes</taxon>
        <taxon>Pezizales</taxon>
        <taxon>Pezizaceae</taxon>
        <taxon>Terfezia</taxon>
    </lineage>
</organism>
<name>A0A3N4LH42_9PEZI</name>
<dbReference type="EMBL" id="ML121553">
    <property type="protein sequence ID" value="RPB22210.1"/>
    <property type="molecule type" value="Genomic_DNA"/>
</dbReference>
<keyword evidence="3" id="KW-1185">Reference proteome</keyword>
<reference evidence="2 3" key="1">
    <citation type="journal article" date="2018" name="Nat. Ecol. Evol.">
        <title>Pezizomycetes genomes reveal the molecular basis of ectomycorrhizal truffle lifestyle.</title>
        <authorList>
            <person name="Murat C."/>
            <person name="Payen T."/>
            <person name="Noel B."/>
            <person name="Kuo A."/>
            <person name="Morin E."/>
            <person name="Chen J."/>
            <person name="Kohler A."/>
            <person name="Krizsan K."/>
            <person name="Balestrini R."/>
            <person name="Da Silva C."/>
            <person name="Montanini B."/>
            <person name="Hainaut M."/>
            <person name="Levati E."/>
            <person name="Barry K.W."/>
            <person name="Belfiori B."/>
            <person name="Cichocki N."/>
            <person name="Clum A."/>
            <person name="Dockter R.B."/>
            <person name="Fauchery L."/>
            <person name="Guy J."/>
            <person name="Iotti M."/>
            <person name="Le Tacon F."/>
            <person name="Lindquist E.A."/>
            <person name="Lipzen A."/>
            <person name="Malagnac F."/>
            <person name="Mello A."/>
            <person name="Molinier V."/>
            <person name="Miyauchi S."/>
            <person name="Poulain J."/>
            <person name="Riccioni C."/>
            <person name="Rubini A."/>
            <person name="Sitrit Y."/>
            <person name="Splivallo R."/>
            <person name="Traeger S."/>
            <person name="Wang M."/>
            <person name="Zifcakova L."/>
            <person name="Wipf D."/>
            <person name="Zambonelli A."/>
            <person name="Paolocci F."/>
            <person name="Nowrousian M."/>
            <person name="Ottonello S."/>
            <person name="Baldrian P."/>
            <person name="Spatafora J.W."/>
            <person name="Henrissat B."/>
            <person name="Nagy L.G."/>
            <person name="Aury J.M."/>
            <person name="Wincker P."/>
            <person name="Grigoriev I.V."/>
            <person name="Bonfante P."/>
            <person name="Martin F.M."/>
        </authorList>
    </citation>
    <scope>NUCLEOTIDE SEQUENCE [LARGE SCALE GENOMIC DNA]</scope>
    <source>
        <strain evidence="2 3">ATCC MYA-4762</strain>
    </source>
</reference>
<feature type="region of interest" description="Disordered" evidence="1">
    <location>
        <begin position="113"/>
        <end position="141"/>
    </location>
</feature>
<protein>
    <submittedName>
        <fullName evidence="2">Uncharacterized protein</fullName>
    </submittedName>
</protein>
<feature type="compositionally biased region" description="Acidic residues" evidence="1">
    <location>
        <begin position="189"/>
        <end position="198"/>
    </location>
</feature>
<evidence type="ECO:0000256" key="1">
    <source>
        <dbReference type="SAM" id="MobiDB-lite"/>
    </source>
</evidence>
<feature type="region of interest" description="Disordered" evidence="1">
    <location>
        <begin position="32"/>
        <end position="51"/>
    </location>
</feature>
<dbReference type="InParanoid" id="A0A3N4LH42"/>
<accession>A0A3N4LH42</accession>